<reference evidence="1" key="1">
    <citation type="submission" date="2023-01" db="EMBL/GenBank/DDBJ databases">
        <title>Genome assembly of the deep-sea coral Lophelia pertusa.</title>
        <authorList>
            <person name="Herrera S."/>
            <person name="Cordes E."/>
        </authorList>
    </citation>
    <scope>NUCLEOTIDE SEQUENCE</scope>
    <source>
        <strain evidence="1">USNM1676648</strain>
        <tissue evidence="1">Polyp</tissue>
    </source>
</reference>
<keyword evidence="2" id="KW-1185">Reference proteome</keyword>
<protein>
    <submittedName>
        <fullName evidence="1">Uncharacterized protein</fullName>
    </submittedName>
</protein>
<accession>A0A9X0D3I5</accession>
<dbReference type="PANTHER" id="PTHR34365">
    <property type="entry name" value="ENOLASE (DUF1399)"/>
    <property type="match status" value="1"/>
</dbReference>
<dbReference type="OrthoDB" id="5964165at2759"/>
<evidence type="ECO:0000313" key="1">
    <source>
        <dbReference type="EMBL" id="KAJ7385545.1"/>
    </source>
</evidence>
<comment type="caution">
    <text evidence="1">The sequence shown here is derived from an EMBL/GenBank/DDBJ whole genome shotgun (WGS) entry which is preliminary data.</text>
</comment>
<evidence type="ECO:0000313" key="2">
    <source>
        <dbReference type="Proteomes" id="UP001163046"/>
    </source>
</evidence>
<dbReference type="EMBL" id="MU825880">
    <property type="protein sequence ID" value="KAJ7385545.1"/>
    <property type="molecule type" value="Genomic_DNA"/>
</dbReference>
<dbReference type="Proteomes" id="UP001163046">
    <property type="component" value="Unassembled WGS sequence"/>
</dbReference>
<name>A0A9X0D3I5_9CNID</name>
<dbReference type="Pfam" id="PF07173">
    <property type="entry name" value="GRDP-like"/>
    <property type="match status" value="1"/>
</dbReference>
<dbReference type="PANTHER" id="PTHR34365:SF7">
    <property type="entry name" value="GLYCINE-RICH DOMAIN-CONTAINING PROTEIN 1"/>
    <property type="match status" value="1"/>
</dbReference>
<sequence>MFLTASLRRYKQHLILTRENPGSILVPCCDFDLMWKTHLLHPSIYKADTTTILGDVLKHPETKIGALEITKYQAFEKDTEAIWRRHDMVFVRPGAILRGDFPLPLPEQPKDVHKNFAVFEFEMELFKFEIENFEKGKTFSFTLQLDNKAAVWKRRLKGGSHILEGDREPLAKFIVNTDDKNSITLSFHQKKLFSKTPKLCHTIDLTECLETALSTVETMTHMFRIPIPLFGPANRKAYVTIKTCGSPKPLSYRFTLSPEPEFAQFRHPADVVSSPKTVLKREILMMQSVPCELSVYRVYSYSGKTAFTCRVVNAEPADVMVLEIVNSDGITVASASLVDNNVFPSHLEPLEDSSKCVTTNMSDSRDTVLLIRGRSDWGICVGVKRTHGQSLDEEQNIVAVKFFKLGDKEGWCDVRKTKHSLLIQINPNEDELIEMNPDEGQITLPIDIDDVPECVAAGLSMMLLPSLCYIINTPEAGLMEGNSDAYVTSVVLRCPSLSRFSSTGDGRN</sequence>
<gene>
    <name evidence="1" type="ORF">OS493_015117</name>
</gene>
<dbReference type="AlphaFoldDB" id="A0A9X0D3I5"/>
<dbReference type="InterPro" id="IPR009836">
    <property type="entry name" value="GRDP-like"/>
</dbReference>
<proteinExistence type="predicted"/>
<organism evidence="1 2">
    <name type="scientific">Desmophyllum pertusum</name>
    <dbReference type="NCBI Taxonomy" id="174260"/>
    <lineage>
        <taxon>Eukaryota</taxon>
        <taxon>Metazoa</taxon>
        <taxon>Cnidaria</taxon>
        <taxon>Anthozoa</taxon>
        <taxon>Hexacorallia</taxon>
        <taxon>Scleractinia</taxon>
        <taxon>Caryophylliina</taxon>
        <taxon>Caryophylliidae</taxon>
        <taxon>Desmophyllum</taxon>
    </lineage>
</organism>